<dbReference type="GO" id="GO:0006355">
    <property type="term" value="P:regulation of DNA-templated transcription"/>
    <property type="evidence" value="ECO:0007669"/>
    <property type="project" value="InterPro"/>
</dbReference>
<evidence type="ECO:0000256" key="3">
    <source>
        <dbReference type="ARBA" id="ARBA00022553"/>
    </source>
</evidence>
<dbReference type="Pfam" id="PF13426">
    <property type="entry name" value="PAS_9"/>
    <property type="match status" value="1"/>
</dbReference>
<dbReference type="Pfam" id="PF00989">
    <property type="entry name" value="PAS"/>
    <property type="match status" value="2"/>
</dbReference>
<dbReference type="InterPro" id="IPR000014">
    <property type="entry name" value="PAS"/>
</dbReference>
<dbReference type="Proteomes" id="UP000007360">
    <property type="component" value="Unassembled WGS sequence"/>
</dbReference>
<gene>
    <name evidence="8" type="ORF">A994_04545</name>
</gene>
<evidence type="ECO:0000313" key="9">
    <source>
        <dbReference type="Proteomes" id="UP000007360"/>
    </source>
</evidence>
<dbReference type="Gene3D" id="3.30.450.20">
    <property type="entry name" value="PAS domain"/>
    <property type="match status" value="4"/>
</dbReference>
<comment type="caution">
    <text evidence="8">The sequence shown here is derived from an EMBL/GenBank/DDBJ whole genome shotgun (WGS) entry which is preliminary data.</text>
</comment>
<dbReference type="EC" id="2.7.13.3" evidence="2"/>
<evidence type="ECO:0000259" key="6">
    <source>
        <dbReference type="PROSITE" id="PS50112"/>
    </source>
</evidence>
<proteinExistence type="predicted"/>
<feature type="domain" description="PAS" evidence="6">
    <location>
        <begin position="109"/>
        <end position="150"/>
    </location>
</feature>
<dbReference type="InterPro" id="IPR013656">
    <property type="entry name" value="PAS_4"/>
</dbReference>
<dbReference type="OrthoDB" id="342253at2157"/>
<dbReference type="NCBIfam" id="TIGR00229">
    <property type="entry name" value="sensory_box"/>
    <property type="match status" value="4"/>
</dbReference>
<feature type="domain" description="PAC" evidence="7">
    <location>
        <begin position="179"/>
        <end position="231"/>
    </location>
</feature>
<comment type="catalytic activity">
    <reaction evidence="1">
        <text>ATP + protein L-histidine = ADP + protein N-phospho-L-histidine.</text>
        <dbReference type="EC" id="2.7.13.3"/>
    </reaction>
</comment>
<dbReference type="PATRIC" id="fig|1204725.3.peg.911"/>
<keyword evidence="5" id="KW-0418">Kinase</keyword>
<evidence type="ECO:0000256" key="5">
    <source>
        <dbReference type="ARBA" id="ARBA00022777"/>
    </source>
</evidence>
<dbReference type="PANTHER" id="PTHR43304">
    <property type="entry name" value="PHYTOCHROME-LIKE PROTEIN CPH1"/>
    <property type="match status" value="1"/>
</dbReference>
<evidence type="ECO:0000256" key="1">
    <source>
        <dbReference type="ARBA" id="ARBA00000085"/>
    </source>
</evidence>
<dbReference type="AlphaFoldDB" id="K2RTR2"/>
<keyword evidence="4" id="KW-0808">Transferase</keyword>
<dbReference type="PANTHER" id="PTHR43304:SF1">
    <property type="entry name" value="PAC DOMAIN-CONTAINING PROTEIN"/>
    <property type="match status" value="1"/>
</dbReference>
<dbReference type="EMBL" id="AMPO01000003">
    <property type="protein sequence ID" value="EKF86195.1"/>
    <property type="molecule type" value="Genomic_DNA"/>
</dbReference>
<dbReference type="Pfam" id="PF13188">
    <property type="entry name" value="PAS_8"/>
    <property type="match status" value="1"/>
</dbReference>
<accession>K2RTR2</accession>
<dbReference type="InterPro" id="IPR000700">
    <property type="entry name" value="PAS-assoc_C"/>
</dbReference>
<dbReference type="CDD" id="cd00130">
    <property type="entry name" value="PAS"/>
    <property type="match status" value="2"/>
</dbReference>
<keyword evidence="3" id="KW-0597">Phosphoprotein</keyword>
<organism evidence="8 9">
    <name type="scientific">Methanobacterium formicicum (strain DSM 3637 / PP1)</name>
    <dbReference type="NCBI Taxonomy" id="1204725"/>
    <lineage>
        <taxon>Archaea</taxon>
        <taxon>Methanobacteriati</taxon>
        <taxon>Methanobacteriota</taxon>
        <taxon>Methanomada group</taxon>
        <taxon>Methanobacteria</taxon>
        <taxon>Methanobacteriales</taxon>
        <taxon>Methanobacteriaceae</taxon>
        <taxon>Methanobacterium</taxon>
    </lineage>
</organism>
<dbReference type="SMART" id="SM00091">
    <property type="entry name" value="PAS"/>
    <property type="match status" value="4"/>
</dbReference>
<evidence type="ECO:0000256" key="4">
    <source>
        <dbReference type="ARBA" id="ARBA00022679"/>
    </source>
</evidence>
<dbReference type="PROSITE" id="PS50113">
    <property type="entry name" value="PAC"/>
    <property type="match status" value="2"/>
</dbReference>
<sequence length="591" mass="68208">MGILLYDEEGELVDANPAAIKLIGLPKLKDLPEINLFHNPIIPCQRDEIREKGVIRFQTQLDSGKIRDYFIFTSCDPLLIEGTVSTIDSGYLVQIQEVISERTEELHISEERYRRFFEDDLTGDFIATPEGAVMECNPAFAEIYGFSSRENALEANIADFNPDDWENLIKNLETDHKIQGHQTTHQRPDGRNIHIVSNVVAMFDESGQLIQVKGYVFDDTERKEAEEALKRSEEKYRRLFNEDLTGDFIATLDGEILECNPAFAQIHGFKDSEEAVGSNISKFNTHDWENLITRLQDKGKIQDYQSWQIRPDNMKIHVVANVVGISNDQGEMVQVKGYVFDDTERKEAEEALKQSEEKYHRLFDEDLTGDFIATLDGKILECNPAFAEIYGFDTIENALKWNISESNPFDWPYMVTRLKSEGKIMGFQSWQRRYDIMRIHVIANLVGIFNDSDELVQVKGYVFDDTERKQAEEKLESGKQQVTNILDSIQDGFMALNNFWNFIYVNRCAAEYLGVDADDLLGQNLWERFPEFTGTVYETRLRKAMGDKEIQHFEISEFSKNDHWFDISVYPSDDGISVYWRDITECKSGSR</sequence>
<feature type="domain" description="PAS" evidence="6">
    <location>
        <begin position="232"/>
        <end position="273"/>
    </location>
</feature>
<evidence type="ECO:0000313" key="8">
    <source>
        <dbReference type="EMBL" id="EKF86195.1"/>
    </source>
</evidence>
<feature type="domain" description="PAS" evidence="6">
    <location>
        <begin position="478"/>
        <end position="548"/>
    </location>
</feature>
<feature type="domain" description="PAC" evidence="7">
    <location>
        <begin position="302"/>
        <end position="354"/>
    </location>
</feature>
<dbReference type="PROSITE" id="PS50112">
    <property type="entry name" value="PAS"/>
    <property type="match status" value="5"/>
</dbReference>
<protein>
    <recommendedName>
        <fullName evidence="2">histidine kinase</fullName>
        <ecNumber evidence="2">2.7.13.3</ecNumber>
    </recommendedName>
</protein>
<dbReference type="GO" id="GO:0004673">
    <property type="term" value="F:protein histidine kinase activity"/>
    <property type="evidence" value="ECO:0007669"/>
    <property type="project" value="UniProtKB-EC"/>
</dbReference>
<dbReference type="InterPro" id="IPR035965">
    <property type="entry name" value="PAS-like_dom_sf"/>
</dbReference>
<name>K2RTR2_METFP</name>
<feature type="domain" description="PAS" evidence="6">
    <location>
        <begin position="355"/>
        <end position="396"/>
    </location>
</feature>
<evidence type="ECO:0000259" key="7">
    <source>
        <dbReference type="PROSITE" id="PS50113"/>
    </source>
</evidence>
<keyword evidence="9" id="KW-1185">Reference proteome</keyword>
<dbReference type="InterPro" id="IPR052162">
    <property type="entry name" value="Sensor_kinase/Photoreceptor"/>
</dbReference>
<feature type="domain" description="PAS" evidence="6">
    <location>
        <begin position="1"/>
        <end position="25"/>
    </location>
</feature>
<dbReference type="Pfam" id="PF08448">
    <property type="entry name" value="PAS_4"/>
    <property type="match status" value="1"/>
</dbReference>
<evidence type="ECO:0000256" key="2">
    <source>
        <dbReference type="ARBA" id="ARBA00012438"/>
    </source>
</evidence>
<dbReference type="InterPro" id="IPR013767">
    <property type="entry name" value="PAS_fold"/>
</dbReference>
<reference evidence="8 9" key="1">
    <citation type="journal article" date="2012" name="J. Bacteriol.">
        <title>Draft genome sequence of Methanobacterium formicicum DSM 3637, an archaebacterium isolated from the methane producer amoeba Pelomyxa palustris.</title>
        <authorList>
            <person name="Gutierrez G."/>
        </authorList>
    </citation>
    <scope>NUCLEOTIDE SEQUENCE [LARGE SCALE GENOMIC DNA]</scope>
    <source>
        <strain evidence="9">DSM 3637 / PP1</strain>
    </source>
</reference>
<dbReference type="SUPFAM" id="SSF55785">
    <property type="entry name" value="PYP-like sensor domain (PAS domain)"/>
    <property type="match status" value="4"/>
</dbReference>